<dbReference type="Pfam" id="PF10350">
    <property type="entry name" value="DUF2428"/>
    <property type="match status" value="1"/>
</dbReference>
<evidence type="ECO:0000256" key="2">
    <source>
        <dbReference type="ARBA" id="ARBA00022694"/>
    </source>
</evidence>
<dbReference type="InterPro" id="IPR019442">
    <property type="entry name" value="THADA/TRM732_DUF2428"/>
</dbReference>
<comment type="similarity">
    <text evidence="1">Belongs to the THADA family.</text>
</comment>
<dbReference type="PANTHER" id="PTHR14387:SF0">
    <property type="entry name" value="DUF2428 DOMAIN-CONTAINING PROTEIN"/>
    <property type="match status" value="1"/>
</dbReference>
<dbReference type="PANTHER" id="PTHR14387">
    <property type="entry name" value="THADA/DEATH RECEPTOR INTERACTING PROTEIN"/>
    <property type="match status" value="1"/>
</dbReference>
<keyword evidence="7" id="KW-1185">Reference proteome</keyword>
<sequence length="1470" mass="169510">MQGEMVCFPPDLEALTAVEWYKLLISTKPNDLIKPYKNLESSFLEVSFPFLLNLFKESIGINENRIKSCDSLGVWILRATQLSDEQRKLRLDGLLNIEVANYLFHYILDFWTESSGPLGNSLRELFLKLLIFFKRSESTTKRTQLFESWTLYVLDQSYTLRVVYFILEHLSKEIDATYIVRQKPEFFSQAIPLMSNSTLTNPAGKAIQTILKQLYISMDKNDAEWLKLWQEPVTSSLLDERLRKNVQIYLLPYLFKISSNAYQIFIRSFIDNSSSDISCVLGCLRIGQDLGYIEEPFHGSDAYIDLHTINALLVGESDQLRIGALAIITASNKNSKPIRPYVFEIVINHLSSFSLLEDMETRDEIFAIIKQFISRARDSAYGLNRDCSKLQKKDTDVTKRLLEDKQVQLQQYLSFFQSLVQFLKTEIRPAVSHHRKDFAYKIYHGLLRAGLDNALDPRHFDKLHLKFPFRIDLYDKDFLRFLVDNITDDFEDIRKRSVELLLMSPHSLNESFSSDDLELIRKRAFAMLKDIKSRRCDGGARVLSYLFLGHSVNNRGMATELLTELNLRLKTAIQKAETNLVGAVCDESTHGYFEAFRLLFECLDFSLFDPNFIQSLVDDLLSHSHRIWYIVKDILSHDSPEGNLPGDFKDSHQSQFEATYGSATQLLLSYSWRSVKESSNLLRVLLEKLPNSFLQDEKVVACGDLILSQLAIVRHPGAFSSVYPTFITCCNRCNRSRTSLSSQPRKWLENNISLIESRSQFITRRSGGLPFLITAVLTSEIDGERPLLQYTFNSLIEIAQSPIVVNESERIDLPQVNAFNCIRTIYLESQLATIALPYINDALELSLSKFADPTWAIRNCAVMLFATLQGRLFGTKKVQGFLPTVAERTFFSKYKGVRDILLMNLKIVASSKETEKQEMVFPILTIISRLQVRQGYNGLEELKTFVLHFLASNDWQVREMAAEAYPAFVLAEDLFSESCRLLDGCLLSDQNQLFGYLTAIKVLLTKGIIRMNTTEISFPTRLVQNVCAKVIYLLRHNACAVTTKLAVQLLQIVSKDYKQVSFDVIENLSSWYVFQESSAVVSLNGAKQLLASHILGYLLNYHLVADDRESLRDLLLLSINSNFDETCLTALQFAEKNVLKLDEDVTGPLVQVLWELINSNLWSHIKATALILLEKLLVNFSFEDKDIINRMHALFPFIEGQNSEDIKCSALISLAPYVARWVSLTEVDERSQEENFTRWFNVVCSLSCEEMPFPVRQAAFNSMASFLKVVEDKSSHFFSRVFLSTYFRLWDDDEELRIAAAKFFSDILKIDYVVPDKMTCLVIEHFDNHLSQHTDILYQIVLNFDLAQKRLKRYNDNNTLLFTVEKHNFYQDDILLKRQLNQLLLKNISRITETDRCQLYKRFKGSKNELRFFLDRQDSYLGWLKEEDLFVGLCIIIQDLDMFAICWKDLRESFELKQIHPLVSNILLQI</sequence>
<protein>
    <submittedName>
        <fullName evidence="6">BA75_02409T0</fullName>
    </submittedName>
</protein>
<dbReference type="InterPro" id="IPR016024">
    <property type="entry name" value="ARM-type_fold"/>
</dbReference>
<dbReference type="Pfam" id="PF25150">
    <property type="entry name" value="TPR_Trm732"/>
    <property type="match status" value="1"/>
</dbReference>
<dbReference type="InterPro" id="IPR056842">
    <property type="entry name" value="THADA-like_TPR_C"/>
</dbReference>
<dbReference type="Pfam" id="PF25151">
    <property type="entry name" value="TPR_Trm732_C"/>
    <property type="match status" value="1"/>
</dbReference>
<evidence type="ECO:0000259" key="5">
    <source>
        <dbReference type="Pfam" id="PF25151"/>
    </source>
</evidence>
<dbReference type="GO" id="GO:0005829">
    <property type="term" value="C:cytosol"/>
    <property type="evidence" value="ECO:0007669"/>
    <property type="project" value="TreeGrafter"/>
</dbReference>
<dbReference type="Proteomes" id="UP000094565">
    <property type="component" value="Chromosome 2"/>
</dbReference>
<organism evidence="6 7">
    <name type="scientific">Komagataella pastoris</name>
    <name type="common">Yeast</name>
    <name type="synonym">Pichia pastoris</name>
    <dbReference type="NCBI Taxonomy" id="4922"/>
    <lineage>
        <taxon>Eukaryota</taxon>
        <taxon>Fungi</taxon>
        <taxon>Dikarya</taxon>
        <taxon>Ascomycota</taxon>
        <taxon>Saccharomycotina</taxon>
        <taxon>Pichiomycetes</taxon>
        <taxon>Pichiales</taxon>
        <taxon>Pichiaceae</taxon>
        <taxon>Komagataella</taxon>
    </lineage>
</organism>
<dbReference type="InterPro" id="IPR056843">
    <property type="entry name" value="THADA-like_TPR"/>
</dbReference>
<accession>A0A1B2JAR8</accession>
<feature type="domain" description="DUF2428" evidence="3">
    <location>
        <begin position="616"/>
        <end position="856"/>
    </location>
</feature>
<reference evidence="6 7" key="1">
    <citation type="submission" date="2016-02" db="EMBL/GenBank/DDBJ databases">
        <title>Comparative genomic and transcriptomic foundation for Pichia pastoris.</title>
        <authorList>
            <person name="Love K.R."/>
            <person name="Shah K.A."/>
            <person name="Whittaker C.A."/>
            <person name="Wu J."/>
            <person name="Bartlett M.C."/>
            <person name="Ma D."/>
            <person name="Leeson R.L."/>
            <person name="Priest M."/>
            <person name="Young S.K."/>
            <person name="Love J.C."/>
        </authorList>
    </citation>
    <scope>NUCLEOTIDE SEQUENCE [LARGE SCALE GENOMIC DNA]</scope>
    <source>
        <strain evidence="6 7">ATCC 28485</strain>
    </source>
</reference>
<dbReference type="EMBL" id="CP014585">
    <property type="protein sequence ID" value="ANZ75062.1"/>
    <property type="molecule type" value="Genomic_DNA"/>
</dbReference>
<dbReference type="OrthoDB" id="73997at2759"/>
<feature type="domain" description="tRNA (32-2'-O)-methyltransferase regulator THADA-like C-terminal TPR repeats region" evidence="5">
    <location>
        <begin position="858"/>
        <end position="1002"/>
    </location>
</feature>
<evidence type="ECO:0000259" key="4">
    <source>
        <dbReference type="Pfam" id="PF25150"/>
    </source>
</evidence>
<name>A0A1B2JAR8_PICPA</name>
<dbReference type="SUPFAM" id="SSF48371">
    <property type="entry name" value="ARM repeat"/>
    <property type="match status" value="2"/>
</dbReference>
<evidence type="ECO:0000313" key="7">
    <source>
        <dbReference type="Proteomes" id="UP000094565"/>
    </source>
</evidence>
<dbReference type="GO" id="GO:0030488">
    <property type="term" value="P:tRNA methylation"/>
    <property type="evidence" value="ECO:0007669"/>
    <property type="project" value="TreeGrafter"/>
</dbReference>
<evidence type="ECO:0000313" key="6">
    <source>
        <dbReference type="EMBL" id="ANZ75062.1"/>
    </source>
</evidence>
<evidence type="ECO:0000259" key="3">
    <source>
        <dbReference type="Pfam" id="PF10350"/>
    </source>
</evidence>
<proteinExistence type="inferred from homology"/>
<keyword evidence="2" id="KW-0819">tRNA processing</keyword>
<evidence type="ECO:0000256" key="1">
    <source>
        <dbReference type="ARBA" id="ARBA00010409"/>
    </source>
</evidence>
<feature type="domain" description="tRNA (32-2'-O)-methyltransferase regulator THADA-like TPR repeats region" evidence="4">
    <location>
        <begin position="225"/>
        <end position="495"/>
    </location>
</feature>
<gene>
    <name evidence="6" type="primary">YMR259C</name>
    <name evidence="6" type="ORF">ATY40_BA7502409</name>
</gene>
<dbReference type="InterPro" id="IPR051954">
    <property type="entry name" value="tRNA_methyltransferase_THADA"/>
</dbReference>